<dbReference type="SUPFAM" id="SSF56112">
    <property type="entry name" value="Protein kinase-like (PK-like)"/>
    <property type="match status" value="1"/>
</dbReference>
<evidence type="ECO:0000313" key="1">
    <source>
        <dbReference type="EMBL" id="CAD7586216.1"/>
    </source>
</evidence>
<dbReference type="EMBL" id="OE839218">
    <property type="protein sequence ID" value="CAD7586216.1"/>
    <property type="molecule type" value="Genomic_DNA"/>
</dbReference>
<protein>
    <recommendedName>
        <fullName evidence="2">Protein kinase domain-containing protein</fullName>
    </recommendedName>
</protein>
<reference evidence="1" key="1">
    <citation type="submission" date="2020-11" db="EMBL/GenBank/DDBJ databases">
        <authorList>
            <person name="Tran Van P."/>
        </authorList>
    </citation>
    <scope>NUCLEOTIDE SEQUENCE</scope>
</reference>
<proteinExistence type="predicted"/>
<gene>
    <name evidence="1" type="ORF">TGEB3V08_LOCUS608</name>
</gene>
<organism evidence="1">
    <name type="scientific">Timema genevievae</name>
    <name type="common">Walking stick</name>
    <dbReference type="NCBI Taxonomy" id="629358"/>
    <lineage>
        <taxon>Eukaryota</taxon>
        <taxon>Metazoa</taxon>
        <taxon>Ecdysozoa</taxon>
        <taxon>Arthropoda</taxon>
        <taxon>Hexapoda</taxon>
        <taxon>Insecta</taxon>
        <taxon>Pterygota</taxon>
        <taxon>Neoptera</taxon>
        <taxon>Polyneoptera</taxon>
        <taxon>Phasmatodea</taxon>
        <taxon>Timematodea</taxon>
        <taxon>Timematoidea</taxon>
        <taxon>Timematidae</taxon>
        <taxon>Timema</taxon>
    </lineage>
</organism>
<sequence>MEWAKSLGTVVFGGSVFVLRGVLLEDRHTQSPRLYVPTGGPCMGIRVSGVHILEWVMGSNAMERERQPAKAAISRLRTYEVFLFYFNDNYDYESLINPPLSLFVSEYVLGGSIGESLVGHQQMSPMFLLRLHVAIPLLKYSSSPTDLEAVCLVYILSVSQPQFWDVGIKKCITPGPHGKNMCDEEDLFMISDLLLGGDLRYHVQQKVPFTEESVRLLVDIKPDNILLDEEGE</sequence>
<name>A0A7R9PGP3_TIMGE</name>
<dbReference type="InterPro" id="IPR011009">
    <property type="entry name" value="Kinase-like_dom_sf"/>
</dbReference>
<dbReference type="AlphaFoldDB" id="A0A7R9PGP3"/>
<accession>A0A7R9PGP3</accession>
<evidence type="ECO:0008006" key="2">
    <source>
        <dbReference type="Google" id="ProtNLM"/>
    </source>
</evidence>